<organism evidence="1 2">
    <name type="scientific">Albugo candida</name>
    <dbReference type="NCBI Taxonomy" id="65357"/>
    <lineage>
        <taxon>Eukaryota</taxon>
        <taxon>Sar</taxon>
        <taxon>Stramenopiles</taxon>
        <taxon>Oomycota</taxon>
        <taxon>Peronosporomycetes</taxon>
        <taxon>Albuginales</taxon>
        <taxon>Albuginaceae</taxon>
        <taxon>Albugo</taxon>
    </lineage>
</organism>
<keyword evidence="2" id="KW-1185">Reference proteome</keyword>
<evidence type="ECO:0000313" key="2">
    <source>
        <dbReference type="Proteomes" id="UP000053237"/>
    </source>
</evidence>
<dbReference type="Proteomes" id="UP000053237">
    <property type="component" value="Unassembled WGS sequence"/>
</dbReference>
<sequence>MERCSLRASSSKLRNHAKAEKYTMFRLVNEMQKTGSSVLPIHYIAEGTSWKLRGRRIKVQTIADLSHSFMQYTIENELAVIQTESLPKSDSHWYENPSPRYPLVVFYETDDQNTSTWLHSVNDSAYGRDILRQKLCNSCLRLIRDIYDILDEMPSCSVLMSLTSLLVDVDNVITKSSIDSTGASSDPQSRTRVPVHASCEEFILLGGVECLLRTFFMIRQENKKRAHTASLFENGCQIKNNSATNDSHILHRNMLNRNDIRSFWDNPFASSNLDPYQQNQDHSNEVCTKYTILILLTLCQTSVKVSEWLSEKDGFVAYIFHFLDSDALYQPVFMLLELVFAVRKNPFDLCSVPNFNTLIHSLPSHRFASFCRILGLILVDPRDRQLMENPNKVRSIEWLRLRRRRLLRIKNVIDRNHALIYNSSLTIQRVLLVLKAQCWFTDLAANDSSFGLFLNSTSIMSYYYQDHERDDWEMMESISQRMLSGNHVVGSDLELSDSLSHLRFSSESPDRPLFLKATYLSAFRVDVLFLLSILLSGNRKVDFKQRLISMGFMEIMNIYFDHVDWKSKCFGNGDMIPHESSCKCCQDARVKMQYLQLLLVVCECGMMNADFYGSRYQDSGEKHPRATSCNAKKKKLLCKLIRRFVREPRESVHWAWLSICIQAIMRQASVEEKLFLTRRALPRISRFTTLNASVHYIQTKPSIHHMLDVLGELIKGDWVALPILLSESNDHFKNIVAMVRDNLLQSNLLLRSMYLAAERARNIQASDELLDTLGQCVFIDHFDIDQFHVSMKQVSGYLHVNAASIVYDLVNTVSIEDVSYRNMSCLNTAILILILQHRQGCLVPTLDKIGKKRSDAKVHLKAREPEALNFRKLLWFWEHFYSSHAQDRLNLELSTGISFAEWKDLVSLLCLDDGSDTSLLPSPIIWPIHSEIIVTESLKTFEPRRYV</sequence>
<dbReference type="PANTHER" id="PTHR31743:SF1">
    <property type="entry name" value="SHORT TRANSIENT RECEPTOR POTENTIAL CHANNEL 4-ASSOCIATED PROTEIN"/>
    <property type="match status" value="1"/>
</dbReference>
<name>A0A024FZQ5_9STRA</name>
<dbReference type="OrthoDB" id="1866965at2759"/>
<dbReference type="InParanoid" id="A0A024FZQ5"/>
<dbReference type="AlphaFoldDB" id="A0A024FZQ5"/>
<gene>
    <name evidence="1" type="ORF">BN9_003280</name>
</gene>
<dbReference type="EMBL" id="CAIX01000002">
    <property type="protein sequence ID" value="CCI39545.1"/>
    <property type="molecule type" value="Genomic_DNA"/>
</dbReference>
<accession>A0A024FZQ5</accession>
<dbReference type="PANTHER" id="PTHR31743">
    <property type="entry name" value="TRANSIENT RECEPTOR POTENTIAL CHANNEL 4-ASSOCIATED PROTEIN TCPC4AP"/>
    <property type="match status" value="1"/>
</dbReference>
<comment type="caution">
    <text evidence="1">The sequence shown here is derived from an EMBL/GenBank/DDBJ whole genome shotgun (WGS) entry which is preliminary data.</text>
</comment>
<reference evidence="1 2" key="1">
    <citation type="submission" date="2012-05" db="EMBL/GenBank/DDBJ databases">
        <title>Recombination and specialization in a pathogen metapopulation.</title>
        <authorList>
            <person name="Gardiner A."/>
            <person name="Kemen E."/>
            <person name="Schultz-Larsen T."/>
            <person name="MacLean D."/>
            <person name="Van Oosterhout C."/>
            <person name="Jones J.D.G."/>
        </authorList>
    </citation>
    <scope>NUCLEOTIDE SEQUENCE [LARGE SCALE GENOMIC DNA]</scope>
    <source>
        <strain evidence="1 2">Ac Nc2</strain>
    </source>
</reference>
<dbReference type="Pfam" id="PF12463">
    <property type="entry name" value="DUF3689"/>
    <property type="match status" value="1"/>
</dbReference>
<dbReference type="GO" id="GO:0031464">
    <property type="term" value="C:Cul4A-RING E3 ubiquitin ligase complex"/>
    <property type="evidence" value="ECO:0007669"/>
    <property type="project" value="InterPro"/>
</dbReference>
<dbReference type="InterPro" id="IPR022162">
    <property type="entry name" value="TRPC4AP"/>
</dbReference>
<protein>
    <submittedName>
        <fullName evidence="1">Uncharacterized protein</fullName>
    </submittedName>
</protein>
<dbReference type="GO" id="GO:0006511">
    <property type="term" value="P:ubiquitin-dependent protein catabolic process"/>
    <property type="evidence" value="ECO:0007669"/>
    <property type="project" value="InterPro"/>
</dbReference>
<proteinExistence type="predicted"/>
<evidence type="ECO:0000313" key="1">
    <source>
        <dbReference type="EMBL" id="CCI39545.1"/>
    </source>
</evidence>
<dbReference type="STRING" id="65357.A0A024FZQ5"/>
<dbReference type="GO" id="GO:0019902">
    <property type="term" value="F:phosphatase binding"/>
    <property type="evidence" value="ECO:0007669"/>
    <property type="project" value="TreeGrafter"/>
</dbReference>